<feature type="domain" description="Calponin-homology (CH)" evidence="7">
    <location>
        <begin position="585"/>
        <end position="710"/>
    </location>
</feature>
<dbReference type="PANTHER" id="PTHR19961:SF63">
    <property type="entry name" value="FIMBRIN-2-LIKE"/>
    <property type="match status" value="1"/>
</dbReference>
<dbReference type="Proteomes" id="UP000824120">
    <property type="component" value="Chromosome 6"/>
</dbReference>
<dbReference type="PROSITE" id="PS50021">
    <property type="entry name" value="CH"/>
    <property type="match status" value="4"/>
</dbReference>
<dbReference type="SUPFAM" id="SSF47576">
    <property type="entry name" value="Calponin-homology domain, CH-domain"/>
    <property type="match status" value="2"/>
</dbReference>
<dbReference type="InterPro" id="IPR001715">
    <property type="entry name" value="CH_dom"/>
</dbReference>
<protein>
    <recommendedName>
        <fullName evidence="7">Calponin-homology (CH) domain-containing protein</fullName>
    </recommendedName>
</protein>
<evidence type="ECO:0000256" key="6">
    <source>
        <dbReference type="SAM" id="MobiDB-lite"/>
    </source>
</evidence>
<keyword evidence="3" id="KW-0677">Repeat</keyword>
<organism evidence="8 9">
    <name type="scientific">Solanum commersonii</name>
    <name type="common">Commerson's wild potato</name>
    <name type="synonym">Commerson's nightshade</name>
    <dbReference type="NCBI Taxonomy" id="4109"/>
    <lineage>
        <taxon>Eukaryota</taxon>
        <taxon>Viridiplantae</taxon>
        <taxon>Streptophyta</taxon>
        <taxon>Embryophyta</taxon>
        <taxon>Tracheophyta</taxon>
        <taxon>Spermatophyta</taxon>
        <taxon>Magnoliopsida</taxon>
        <taxon>eudicotyledons</taxon>
        <taxon>Gunneridae</taxon>
        <taxon>Pentapetalae</taxon>
        <taxon>asterids</taxon>
        <taxon>lamiids</taxon>
        <taxon>Solanales</taxon>
        <taxon>Solanaceae</taxon>
        <taxon>Solanoideae</taxon>
        <taxon>Solaneae</taxon>
        <taxon>Solanum</taxon>
    </lineage>
</organism>
<proteinExistence type="predicted"/>
<comment type="subunit">
    <text evidence="1">Interacts with F-actin.</text>
</comment>
<evidence type="ECO:0000313" key="8">
    <source>
        <dbReference type="EMBL" id="KAG5603191.1"/>
    </source>
</evidence>
<feature type="domain" description="Calponin-homology (CH)" evidence="7">
    <location>
        <begin position="454"/>
        <end position="570"/>
    </location>
</feature>
<keyword evidence="5" id="KW-0009">Actin-binding</keyword>
<dbReference type="OrthoDB" id="431378at2759"/>
<evidence type="ECO:0000256" key="4">
    <source>
        <dbReference type="ARBA" id="ARBA00022837"/>
    </source>
</evidence>
<dbReference type="EMBL" id="JACXVP010000006">
    <property type="protein sequence ID" value="KAG5603191.1"/>
    <property type="molecule type" value="Genomic_DNA"/>
</dbReference>
<dbReference type="SMART" id="SM00033">
    <property type="entry name" value="CH"/>
    <property type="match status" value="4"/>
</dbReference>
<keyword evidence="9" id="KW-1185">Reference proteome</keyword>
<dbReference type="GO" id="GO:0005884">
    <property type="term" value="C:actin filament"/>
    <property type="evidence" value="ECO:0007669"/>
    <property type="project" value="TreeGrafter"/>
</dbReference>
<dbReference type="InterPro" id="IPR036872">
    <property type="entry name" value="CH_dom_sf"/>
</dbReference>
<dbReference type="PANTHER" id="PTHR19961">
    <property type="entry name" value="FIMBRIN/PLASTIN"/>
    <property type="match status" value="1"/>
</dbReference>
<dbReference type="GO" id="GO:0046872">
    <property type="term" value="F:metal ion binding"/>
    <property type="evidence" value="ECO:0007669"/>
    <property type="project" value="UniProtKB-KW"/>
</dbReference>
<dbReference type="GO" id="GO:0032432">
    <property type="term" value="C:actin filament bundle"/>
    <property type="evidence" value="ECO:0007669"/>
    <property type="project" value="TreeGrafter"/>
</dbReference>
<name>A0A9J5YTQ9_SOLCO</name>
<accession>A0A9J5YTQ9</accession>
<dbReference type="InterPro" id="IPR039959">
    <property type="entry name" value="Fimbrin/Plastin"/>
</dbReference>
<evidence type="ECO:0000256" key="2">
    <source>
        <dbReference type="ARBA" id="ARBA00022723"/>
    </source>
</evidence>
<evidence type="ECO:0000313" key="9">
    <source>
        <dbReference type="Proteomes" id="UP000824120"/>
    </source>
</evidence>
<dbReference type="GO" id="GO:0051017">
    <property type="term" value="P:actin filament bundle assembly"/>
    <property type="evidence" value="ECO:0007669"/>
    <property type="project" value="InterPro"/>
</dbReference>
<feature type="domain" description="Calponin-homology (CH)" evidence="7">
    <location>
        <begin position="123"/>
        <end position="247"/>
    </location>
</feature>
<dbReference type="GO" id="GO:0051639">
    <property type="term" value="P:actin filament network formation"/>
    <property type="evidence" value="ECO:0007669"/>
    <property type="project" value="TreeGrafter"/>
</dbReference>
<dbReference type="FunFam" id="1.10.418.10:FF:000010">
    <property type="entry name" value="Plastin-3 isoform 1"/>
    <property type="match status" value="1"/>
</dbReference>
<dbReference type="GO" id="GO:0005737">
    <property type="term" value="C:cytoplasm"/>
    <property type="evidence" value="ECO:0007669"/>
    <property type="project" value="TreeGrafter"/>
</dbReference>
<sequence>MAGYVGVFVSDPWLQSQFTQVELRRLKSHFNAMKRENGGLMLADLPSKMARIKHVGENLTEQERESFLRDSYKSLEEDVDFELFLQIYLKIQAHAAARMGNTAKSSSAFVKSATSTLLHTISESEKASYVAHINSYLADDEFLKKYLPIDPSTNDLFEVSKDGVLICKLINVAVPGTIDERAINMKRMLNPWERNENHTLCLNSAKAIGCTLVNIGTQDFIEGRLTPFTVELPKGSHQLWACKLGFQHDILIKPSHDIPAAPTLSCSLVLWLDFIELSHPSYASSRHLVLGVISQIIKIQLLADLNLKKTPQLLELVDDNKDAEELMSLPPEKILLRWMNFQLKKAKYEKIVTNFSSDIKDAEAYAHLLNVLAPEYINPTTLTVKDHLERAKFVLEHAGRMGCKRYLTAKDIVEGSPNLNLAFVAHIFQHRNGLSTQTKQISFLEISPDEAQMSREERAFRFWINSLGNSSYIDNVFEDLRNGWLLLETLDKVSPGIVNWKIATKPPIKMPFRKVENCNQVVKIGKQLKFSLVNIAGNDLGEGLFNSTVLDQHSLFPISAYLWQLMRCNMLQLLKNLRFHSNGKEITDADILEWSNSKVRNSGSKSRMASFKDKSLSDGIFFLELLSAVHPRAVNWSLVTKGETEEQKKMNATYIISIARKLGCSIFLLPEDLIEAIEFAASNTKTSKITCGLISRMVTQLCLSIVKVTRQFSCKYNRKSFGGNKLDMITVTIRELTLSMLVNQKMMLTLTASIMYWHLKQPMEDQISISDSDSSSVDTISTSTLDDTASECSMDDNSNK</sequence>
<gene>
    <name evidence="8" type="ORF">H5410_034561</name>
</gene>
<keyword evidence="4" id="KW-0106">Calcium</keyword>
<dbReference type="AlphaFoldDB" id="A0A9J5YTQ9"/>
<feature type="compositionally biased region" description="Low complexity" evidence="6">
    <location>
        <begin position="769"/>
        <end position="787"/>
    </location>
</feature>
<comment type="caution">
    <text evidence="8">The sequence shown here is derived from an EMBL/GenBank/DDBJ whole genome shotgun (WGS) entry which is preliminary data.</text>
</comment>
<reference evidence="8 9" key="1">
    <citation type="submission" date="2020-09" db="EMBL/GenBank/DDBJ databases">
        <title>De no assembly of potato wild relative species, Solanum commersonii.</title>
        <authorList>
            <person name="Cho K."/>
        </authorList>
    </citation>
    <scope>NUCLEOTIDE SEQUENCE [LARGE SCALE GENOMIC DNA]</scope>
    <source>
        <strain evidence="8">LZ3.2</strain>
        <tissue evidence="8">Leaf</tissue>
    </source>
</reference>
<dbReference type="GO" id="GO:0051015">
    <property type="term" value="F:actin filament binding"/>
    <property type="evidence" value="ECO:0007669"/>
    <property type="project" value="InterPro"/>
</dbReference>
<evidence type="ECO:0000256" key="5">
    <source>
        <dbReference type="ARBA" id="ARBA00023203"/>
    </source>
</evidence>
<dbReference type="FunFam" id="1.10.418.10:FF:000041">
    <property type="entry name" value="Fimbrin-2 isoform A"/>
    <property type="match status" value="1"/>
</dbReference>
<dbReference type="Gene3D" id="1.10.418.10">
    <property type="entry name" value="Calponin-like domain"/>
    <property type="match status" value="4"/>
</dbReference>
<dbReference type="FunFam" id="1.10.418.10:FF:000031">
    <property type="entry name" value="Fimbrin-2 like"/>
    <property type="match status" value="1"/>
</dbReference>
<dbReference type="Pfam" id="PF00307">
    <property type="entry name" value="CH"/>
    <property type="match status" value="4"/>
</dbReference>
<keyword evidence="2" id="KW-0479">Metal-binding</keyword>
<feature type="region of interest" description="Disordered" evidence="6">
    <location>
        <begin position="769"/>
        <end position="800"/>
    </location>
</feature>
<evidence type="ECO:0000259" key="7">
    <source>
        <dbReference type="PROSITE" id="PS50021"/>
    </source>
</evidence>
<evidence type="ECO:0000256" key="1">
    <source>
        <dbReference type="ARBA" id="ARBA00011385"/>
    </source>
</evidence>
<feature type="domain" description="Calponin-homology (CH)" evidence="7">
    <location>
        <begin position="329"/>
        <end position="432"/>
    </location>
</feature>
<evidence type="ECO:0000256" key="3">
    <source>
        <dbReference type="ARBA" id="ARBA00022737"/>
    </source>
</evidence>